<dbReference type="InterPro" id="IPR008979">
    <property type="entry name" value="Galactose-bd-like_sf"/>
</dbReference>
<feature type="domain" description="Thioredoxin" evidence="4">
    <location>
        <begin position="1"/>
        <end position="109"/>
    </location>
</feature>
<dbReference type="PROSITE" id="PS51532">
    <property type="entry name" value="PITH"/>
    <property type="match status" value="1"/>
</dbReference>
<dbReference type="AlphaFoldDB" id="A0A6A6SXF0"/>
<dbReference type="EMBL" id="MU004406">
    <property type="protein sequence ID" value="KAF2652272.1"/>
    <property type="molecule type" value="Genomic_DNA"/>
</dbReference>
<evidence type="ECO:0000313" key="7">
    <source>
        <dbReference type="Proteomes" id="UP000799324"/>
    </source>
</evidence>
<dbReference type="Gene3D" id="3.40.30.10">
    <property type="entry name" value="Glutaredoxin"/>
    <property type="match status" value="1"/>
</dbReference>
<dbReference type="InterPro" id="IPR010400">
    <property type="entry name" value="PITH_dom"/>
</dbReference>
<dbReference type="SUPFAM" id="SSF49785">
    <property type="entry name" value="Galactose-binding domain-like"/>
    <property type="match status" value="1"/>
</dbReference>
<dbReference type="Gene3D" id="2.60.120.470">
    <property type="entry name" value="PITH domain"/>
    <property type="match status" value="1"/>
</dbReference>
<feature type="region of interest" description="Disordered" evidence="3">
    <location>
        <begin position="112"/>
        <end position="133"/>
    </location>
</feature>
<keyword evidence="7" id="KW-1185">Reference proteome</keyword>
<evidence type="ECO:0000313" key="6">
    <source>
        <dbReference type="EMBL" id="KAF2652272.1"/>
    </source>
</evidence>
<evidence type="ECO:0000256" key="1">
    <source>
        <dbReference type="ARBA" id="ARBA00008987"/>
    </source>
</evidence>
<dbReference type="PANTHER" id="PTHR46115">
    <property type="entry name" value="THIOREDOXIN-LIKE PROTEIN 1"/>
    <property type="match status" value="1"/>
</dbReference>
<keyword evidence="2" id="KW-1015">Disulfide bond</keyword>
<evidence type="ECO:0000259" key="5">
    <source>
        <dbReference type="PROSITE" id="PS51532"/>
    </source>
</evidence>
<gene>
    <name evidence="6" type="ORF">K491DRAFT_695751</name>
</gene>
<name>A0A6A6SXF0_9PLEO</name>
<feature type="compositionally biased region" description="Gly residues" evidence="3">
    <location>
        <begin position="117"/>
        <end position="132"/>
    </location>
</feature>
<dbReference type="SUPFAM" id="SSF52833">
    <property type="entry name" value="Thioredoxin-like"/>
    <property type="match status" value="1"/>
</dbReference>
<dbReference type="Proteomes" id="UP000799324">
    <property type="component" value="Unassembled WGS sequence"/>
</dbReference>
<dbReference type="InterPro" id="IPR037047">
    <property type="entry name" value="PITH_dom_sf"/>
</dbReference>
<dbReference type="Pfam" id="PF00085">
    <property type="entry name" value="Thioredoxin"/>
    <property type="match status" value="1"/>
</dbReference>
<accession>A0A6A6SXF0</accession>
<dbReference type="GO" id="GO:0005737">
    <property type="term" value="C:cytoplasm"/>
    <property type="evidence" value="ECO:0007669"/>
    <property type="project" value="UniProtKB-ARBA"/>
</dbReference>
<dbReference type="Pfam" id="PF06201">
    <property type="entry name" value="PITH"/>
    <property type="match status" value="1"/>
</dbReference>
<evidence type="ECO:0000259" key="4">
    <source>
        <dbReference type="PROSITE" id="PS51352"/>
    </source>
</evidence>
<reference evidence="6" key="1">
    <citation type="journal article" date="2020" name="Stud. Mycol.">
        <title>101 Dothideomycetes genomes: a test case for predicting lifestyles and emergence of pathogens.</title>
        <authorList>
            <person name="Haridas S."/>
            <person name="Albert R."/>
            <person name="Binder M."/>
            <person name="Bloem J."/>
            <person name="Labutti K."/>
            <person name="Salamov A."/>
            <person name="Andreopoulos B."/>
            <person name="Baker S."/>
            <person name="Barry K."/>
            <person name="Bills G."/>
            <person name="Bluhm B."/>
            <person name="Cannon C."/>
            <person name="Castanera R."/>
            <person name="Culley D."/>
            <person name="Daum C."/>
            <person name="Ezra D."/>
            <person name="Gonzalez J."/>
            <person name="Henrissat B."/>
            <person name="Kuo A."/>
            <person name="Liang C."/>
            <person name="Lipzen A."/>
            <person name="Lutzoni F."/>
            <person name="Magnuson J."/>
            <person name="Mondo S."/>
            <person name="Nolan M."/>
            <person name="Ohm R."/>
            <person name="Pangilinan J."/>
            <person name="Park H.-J."/>
            <person name="Ramirez L."/>
            <person name="Alfaro M."/>
            <person name="Sun H."/>
            <person name="Tritt A."/>
            <person name="Yoshinaga Y."/>
            <person name="Zwiers L.-H."/>
            <person name="Turgeon B."/>
            <person name="Goodwin S."/>
            <person name="Spatafora J."/>
            <person name="Crous P."/>
            <person name="Grigoriev I."/>
        </authorList>
    </citation>
    <scope>NUCLEOTIDE SEQUENCE</scope>
    <source>
        <strain evidence="6">CBS 122681</strain>
    </source>
</reference>
<sequence>MSGPEQISSPAQLSTLLSSTRIVVVNFYNEWNTACKAIAPVYEQLASQPAWLGVVKFAKVNAEQQAQIAQRYSITNPPTFMIFKNGQQVSKINGANPQQLSDAIKRLATEVESDGSSSGGFGEASSSGGGAWQGASLPRGYTDVTDQVDVRGLDLLNADSDFGGVRTLFETTAPSALAAGKGKGAATESESKKDWIESDVDEQLMLYMPFTSTLKVHTIQLTSLPPTSDDDDDDEIPMRPKTIHLYSNRQHNLGFDEAEDIPATQTLELDASSWDEKTGTAKLELRFVKFQNIHSLVLFISAGDGDGEKTRVDRVRIIGDTGEKREMGKLEKIGDDS</sequence>
<dbReference type="CDD" id="cd02947">
    <property type="entry name" value="TRX_family"/>
    <property type="match status" value="1"/>
</dbReference>
<dbReference type="PROSITE" id="PS51352">
    <property type="entry name" value="THIOREDOXIN_2"/>
    <property type="match status" value="1"/>
</dbReference>
<feature type="domain" description="PITH" evidence="5">
    <location>
        <begin position="133"/>
        <end position="337"/>
    </location>
</feature>
<proteinExistence type="inferred from homology"/>
<dbReference type="InterPro" id="IPR036249">
    <property type="entry name" value="Thioredoxin-like_sf"/>
</dbReference>
<evidence type="ECO:0000256" key="3">
    <source>
        <dbReference type="SAM" id="MobiDB-lite"/>
    </source>
</evidence>
<protein>
    <submittedName>
        <fullName evidence="6">DUF1000-domain-containing protein</fullName>
    </submittedName>
</protein>
<dbReference type="InterPro" id="IPR013766">
    <property type="entry name" value="Thioredoxin_domain"/>
</dbReference>
<dbReference type="OrthoDB" id="2121326at2759"/>
<organism evidence="6 7">
    <name type="scientific">Lophiostoma macrostomum CBS 122681</name>
    <dbReference type="NCBI Taxonomy" id="1314788"/>
    <lineage>
        <taxon>Eukaryota</taxon>
        <taxon>Fungi</taxon>
        <taxon>Dikarya</taxon>
        <taxon>Ascomycota</taxon>
        <taxon>Pezizomycotina</taxon>
        <taxon>Dothideomycetes</taxon>
        <taxon>Pleosporomycetidae</taxon>
        <taxon>Pleosporales</taxon>
        <taxon>Lophiostomataceae</taxon>
        <taxon>Lophiostoma</taxon>
    </lineage>
</organism>
<evidence type="ECO:0000256" key="2">
    <source>
        <dbReference type="ARBA" id="ARBA00023157"/>
    </source>
</evidence>
<comment type="similarity">
    <text evidence="1">Belongs to the thioredoxin family.</text>
</comment>